<dbReference type="InterPro" id="IPR016169">
    <property type="entry name" value="FAD-bd_PCMH_sub2"/>
</dbReference>
<dbReference type="Gene3D" id="3.30.390.50">
    <property type="entry name" value="CO dehydrogenase flavoprotein, C-terminal domain"/>
    <property type="match status" value="1"/>
</dbReference>
<protein>
    <submittedName>
        <fullName evidence="2">Xanthine dehydrogenase YagS FAD-binding subunit</fullName>
    </submittedName>
</protein>
<proteinExistence type="predicted"/>
<dbReference type="InterPro" id="IPR051312">
    <property type="entry name" value="Diverse_Substr_Oxidored"/>
</dbReference>
<evidence type="ECO:0000313" key="3">
    <source>
        <dbReference type="Proteomes" id="UP000184452"/>
    </source>
</evidence>
<dbReference type="Pfam" id="PF00941">
    <property type="entry name" value="FAD_binding_5"/>
    <property type="match status" value="1"/>
</dbReference>
<name>A0A1M6BFA1_9ACTN</name>
<dbReference type="OrthoDB" id="9814706at2"/>
<keyword evidence="3" id="KW-1185">Reference proteome</keyword>
<dbReference type="PROSITE" id="PS51387">
    <property type="entry name" value="FAD_PCMH"/>
    <property type="match status" value="1"/>
</dbReference>
<feature type="domain" description="FAD-binding PCMH-type" evidence="1">
    <location>
        <begin position="1"/>
        <end position="203"/>
    </location>
</feature>
<dbReference type="InterPro" id="IPR002346">
    <property type="entry name" value="Mopterin_DH_FAD-bd"/>
</dbReference>
<gene>
    <name evidence="2" type="ORF">SAMN05421803_101329</name>
</gene>
<dbReference type="InterPro" id="IPR016166">
    <property type="entry name" value="FAD-bd_PCMH"/>
</dbReference>
<evidence type="ECO:0000313" key="2">
    <source>
        <dbReference type="EMBL" id="SHI47385.1"/>
    </source>
</evidence>
<reference evidence="2 3" key="1">
    <citation type="submission" date="2016-11" db="EMBL/GenBank/DDBJ databases">
        <authorList>
            <person name="Jaros S."/>
            <person name="Januszkiewicz K."/>
            <person name="Wedrychowicz H."/>
        </authorList>
    </citation>
    <scope>NUCLEOTIDE SEQUENCE [LARGE SCALE GENOMIC DNA]</scope>
    <source>
        <strain evidence="2 3">CGMCC 4.5723</strain>
    </source>
</reference>
<dbReference type="GO" id="GO:0071949">
    <property type="term" value="F:FAD binding"/>
    <property type="evidence" value="ECO:0007669"/>
    <property type="project" value="InterPro"/>
</dbReference>
<dbReference type="InterPro" id="IPR005107">
    <property type="entry name" value="CO_DH_flav_C"/>
</dbReference>
<dbReference type="STRING" id="758803.SAMN05421803_101329"/>
<dbReference type="InterPro" id="IPR036683">
    <property type="entry name" value="CO_DH_flav_C_dom_sf"/>
</dbReference>
<dbReference type="Gene3D" id="3.30.465.10">
    <property type="match status" value="1"/>
</dbReference>
<dbReference type="SUPFAM" id="SSF55447">
    <property type="entry name" value="CO dehydrogenase flavoprotein C-terminal domain-like"/>
    <property type="match status" value="1"/>
</dbReference>
<dbReference type="GO" id="GO:0016491">
    <property type="term" value="F:oxidoreductase activity"/>
    <property type="evidence" value="ECO:0007669"/>
    <property type="project" value="InterPro"/>
</dbReference>
<dbReference type="PANTHER" id="PTHR42659:SF5">
    <property type="entry name" value="ALDEHYDE OXIDOREDUCTASE FAD-BINDING SUBUNIT PAOB"/>
    <property type="match status" value="1"/>
</dbReference>
<dbReference type="SUPFAM" id="SSF56176">
    <property type="entry name" value="FAD-binding/transporter-associated domain-like"/>
    <property type="match status" value="1"/>
</dbReference>
<organism evidence="2 3">
    <name type="scientific">Nocardiopsis flavescens</name>
    <dbReference type="NCBI Taxonomy" id="758803"/>
    <lineage>
        <taxon>Bacteria</taxon>
        <taxon>Bacillati</taxon>
        <taxon>Actinomycetota</taxon>
        <taxon>Actinomycetes</taxon>
        <taxon>Streptosporangiales</taxon>
        <taxon>Nocardiopsidaceae</taxon>
        <taxon>Nocardiopsis</taxon>
    </lineage>
</organism>
<dbReference type="SMART" id="SM01092">
    <property type="entry name" value="CO_deh_flav_C"/>
    <property type="match status" value="1"/>
</dbReference>
<evidence type="ECO:0000259" key="1">
    <source>
        <dbReference type="PROSITE" id="PS51387"/>
    </source>
</evidence>
<accession>A0A1M6BFA1</accession>
<dbReference type="Proteomes" id="UP000184452">
    <property type="component" value="Unassembled WGS sequence"/>
</dbReference>
<dbReference type="EMBL" id="FQZK01000001">
    <property type="protein sequence ID" value="SHI47385.1"/>
    <property type="molecule type" value="Genomic_DNA"/>
</dbReference>
<dbReference type="Pfam" id="PF03450">
    <property type="entry name" value="CO_deh_flav_C"/>
    <property type="match status" value="1"/>
</dbReference>
<dbReference type="InterPro" id="IPR036318">
    <property type="entry name" value="FAD-bd_PCMH-like_sf"/>
</dbReference>
<dbReference type="RefSeq" id="WP_073374158.1">
    <property type="nucleotide sequence ID" value="NZ_FQZK01000001.1"/>
</dbReference>
<dbReference type="AlphaFoldDB" id="A0A1M6BFA1"/>
<sequence length="312" mass="31298">MSTVVRPDSLEGALAALAAGGRPRAGGLEPAGAAPVVDLTGIAGLHGTARSGDGGTRVGALTTVAALARLDGYPALSLTAGALATPQVRGTATVGGNLLQRSRCAYLGHPAFPAAHTPGRDCPSREGDHLHGVVFDTGGCASPHPSSLAVALLAHDAEVEAAGPDGTRTFPLAELYGTGDPLGDHLLSPDEVLTAVLLPAPVPGERAAHRRAAGRARAEWPLVEAVVRLLPGPGGTVGRAAVAAGSVARVPLRLPEVEEALAGAALDTGPGPRVAAALEAVAARTSPLPGTRYKAELLRATLLDTVERALRH</sequence>
<dbReference type="PANTHER" id="PTHR42659">
    <property type="entry name" value="XANTHINE DEHYDROGENASE SUBUNIT C-RELATED"/>
    <property type="match status" value="1"/>
</dbReference>